<gene>
    <name evidence="9" type="primary">hmuU_2</name>
    <name evidence="9" type="ORF">JEODO184_00649</name>
</gene>
<keyword evidence="6 8" id="KW-1133">Transmembrane helix</keyword>
<feature type="transmembrane region" description="Helical" evidence="8">
    <location>
        <begin position="132"/>
        <end position="154"/>
    </location>
</feature>
<evidence type="ECO:0000256" key="7">
    <source>
        <dbReference type="ARBA" id="ARBA00023136"/>
    </source>
</evidence>
<keyword evidence="10" id="KW-1185">Reference proteome</keyword>
<dbReference type="InterPro" id="IPR037294">
    <property type="entry name" value="ABC_BtuC-like"/>
</dbReference>
<evidence type="ECO:0000313" key="10">
    <source>
        <dbReference type="Proteomes" id="UP000589351"/>
    </source>
</evidence>
<evidence type="ECO:0000256" key="2">
    <source>
        <dbReference type="ARBA" id="ARBA00007935"/>
    </source>
</evidence>
<evidence type="ECO:0000256" key="3">
    <source>
        <dbReference type="ARBA" id="ARBA00022448"/>
    </source>
</evidence>
<dbReference type="InterPro" id="IPR000522">
    <property type="entry name" value="ABC_transptr_permease_BtuC"/>
</dbReference>
<evidence type="ECO:0000256" key="5">
    <source>
        <dbReference type="ARBA" id="ARBA00022692"/>
    </source>
</evidence>
<feature type="transmembrane region" description="Helical" evidence="8">
    <location>
        <begin position="206"/>
        <end position="228"/>
    </location>
</feature>
<evidence type="ECO:0000256" key="6">
    <source>
        <dbReference type="ARBA" id="ARBA00022989"/>
    </source>
</evidence>
<feature type="transmembrane region" description="Helical" evidence="8">
    <location>
        <begin position="75"/>
        <end position="93"/>
    </location>
</feature>
<feature type="transmembrane region" description="Helical" evidence="8">
    <location>
        <begin position="234"/>
        <end position="254"/>
    </location>
</feature>
<reference evidence="9 10" key="1">
    <citation type="submission" date="2020-07" db="EMBL/GenBank/DDBJ databases">
        <authorList>
            <person name="Criscuolo A."/>
        </authorList>
    </citation>
    <scope>NUCLEOTIDE SEQUENCE [LARGE SCALE GENOMIC DNA]</scope>
    <source>
        <strain evidence="9">CIP111649</strain>
    </source>
</reference>
<feature type="transmembrane region" description="Helical" evidence="8">
    <location>
        <begin position="290"/>
        <end position="309"/>
    </location>
</feature>
<evidence type="ECO:0000313" key="9">
    <source>
        <dbReference type="EMBL" id="CAD2074198.1"/>
    </source>
</evidence>
<feature type="transmembrane region" description="Helical" evidence="8">
    <location>
        <begin position="266"/>
        <end position="284"/>
    </location>
</feature>
<dbReference type="RefSeq" id="WP_185125185.1">
    <property type="nucleotide sequence ID" value="NZ_CAJEWD010000004.1"/>
</dbReference>
<comment type="subcellular location">
    <subcellularLocation>
        <location evidence="1">Cell membrane</location>
        <topology evidence="1">Multi-pass membrane protein</topology>
    </subcellularLocation>
</comment>
<feature type="transmembrane region" description="Helical" evidence="8">
    <location>
        <begin position="174"/>
        <end position="194"/>
    </location>
</feature>
<name>A0A6V7RB45_9STAP</name>
<comment type="similarity">
    <text evidence="2">Belongs to the binding-protein-dependent transport system permease family. FecCD subfamily.</text>
</comment>
<dbReference type="PANTHER" id="PTHR30472:SF25">
    <property type="entry name" value="ABC TRANSPORTER PERMEASE PROTEIN MJ0876-RELATED"/>
    <property type="match status" value="1"/>
</dbReference>
<accession>A0A6V7RB45</accession>
<organism evidence="9 10">
    <name type="scientific">Jeotgalicoccus meleagridis</name>
    <dbReference type="NCBI Taxonomy" id="2759181"/>
    <lineage>
        <taxon>Bacteria</taxon>
        <taxon>Bacillati</taxon>
        <taxon>Bacillota</taxon>
        <taxon>Bacilli</taxon>
        <taxon>Bacillales</taxon>
        <taxon>Staphylococcaceae</taxon>
        <taxon>Jeotgalicoccus</taxon>
    </lineage>
</organism>
<evidence type="ECO:0000256" key="1">
    <source>
        <dbReference type="ARBA" id="ARBA00004651"/>
    </source>
</evidence>
<evidence type="ECO:0000256" key="8">
    <source>
        <dbReference type="SAM" id="Phobius"/>
    </source>
</evidence>
<dbReference type="PANTHER" id="PTHR30472">
    <property type="entry name" value="FERRIC ENTEROBACTIN TRANSPORT SYSTEM PERMEASE PROTEIN"/>
    <property type="match status" value="1"/>
</dbReference>
<keyword evidence="5 8" id="KW-0812">Transmembrane</keyword>
<dbReference type="EMBL" id="CAJEWD010000004">
    <property type="protein sequence ID" value="CAD2074198.1"/>
    <property type="molecule type" value="Genomic_DNA"/>
</dbReference>
<proteinExistence type="inferred from homology"/>
<comment type="caution">
    <text evidence="9">The sequence shown here is derived from an EMBL/GenBank/DDBJ whole genome shotgun (WGS) entry which is preliminary data.</text>
</comment>
<dbReference type="CDD" id="cd06550">
    <property type="entry name" value="TM_ABC_iron-siderophores_like"/>
    <property type="match status" value="1"/>
</dbReference>
<protein>
    <submittedName>
        <fullName evidence="9">Hemin transport system permease protein HmuU</fullName>
    </submittedName>
</protein>
<keyword evidence="3" id="KW-0813">Transport</keyword>
<evidence type="ECO:0000256" key="4">
    <source>
        <dbReference type="ARBA" id="ARBA00022475"/>
    </source>
</evidence>
<keyword evidence="7 8" id="KW-0472">Membrane</keyword>
<keyword evidence="4" id="KW-1003">Cell membrane</keyword>
<dbReference type="Pfam" id="PF01032">
    <property type="entry name" value="FecCD"/>
    <property type="match status" value="1"/>
</dbReference>
<dbReference type="Proteomes" id="UP000589351">
    <property type="component" value="Unassembled WGS sequence"/>
</dbReference>
<dbReference type="Gene3D" id="1.10.3470.10">
    <property type="entry name" value="ABC transporter involved in vitamin B12 uptake, BtuC"/>
    <property type="match status" value="1"/>
</dbReference>
<dbReference type="GO" id="GO:0033214">
    <property type="term" value="P:siderophore-iron import into cell"/>
    <property type="evidence" value="ECO:0007669"/>
    <property type="project" value="TreeGrafter"/>
</dbReference>
<dbReference type="AlphaFoldDB" id="A0A6V7RB45"/>
<dbReference type="SUPFAM" id="SSF81345">
    <property type="entry name" value="ABC transporter involved in vitamin B12 uptake, BtuC"/>
    <property type="match status" value="1"/>
</dbReference>
<feature type="transmembrane region" description="Helical" evidence="8">
    <location>
        <begin position="99"/>
        <end position="120"/>
    </location>
</feature>
<dbReference type="GO" id="GO:0022857">
    <property type="term" value="F:transmembrane transporter activity"/>
    <property type="evidence" value="ECO:0007669"/>
    <property type="project" value="InterPro"/>
</dbReference>
<sequence length="316" mass="34072">MNKSNLILVTLLIFSVLISLTFGSVLLTDLTYMQVFSIIIDIRLPRALMAVLTGAALAMSGAVFQIILKNPMADSFTLGMANGAVLGSSLVVVSVLPIFLAPIASIVFGLATMLLVVAIARKIDVTYRPETLIITGILLGALLSGLLYLLILLFPNETANISRYMFGSLGGANFNQVGILLFVTGVSFIIHLKFSRSLDLLKLGDIRAHALGVKVSLVRPLLLMVASIPPLIAIGYTGIIALVGIIIPQLILYVKPMTFAPLVKRSILLGALYVLFIDTLGRTIIAPIQIPTGVMVMLSAVPFFIFLLYKRNFKRS</sequence>
<feature type="transmembrane region" description="Helical" evidence="8">
    <location>
        <begin position="47"/>
        <end position="68"/>
    </location>
</feature>
<dbReference type="GO" id="GO:0005886">
    <property type="term" value="C:plasma membrane"/>
    <property type="evidence" value="ECO:0007669"/>
    <property type="project" value="UniProtKB-SubCell"/>
</dbReference>